<accession>A0ACC2Q6B3</accession>
<organism evidence="1 2">
    <name type="scientific">Mythimna loreyi</name>
    <dbReference type="NCBI Taxonomy" id="667449"/>
    <lineage>
        <taxon>Eukaryota</taxon>
        <taxon>Metazoa</taxon>
        <taxon>Ecdysozoa</taxon>
        <taxon>Arthropoda</taxon>
        <taxon>Hexapoda</taxon>
        <taxon>Insecta</taxon>
        <taxon>Pterygota</taxon>
        <taxon>Neoptera</taxon>
        <taxon>Endopterygota</taxon>
        <taxon>Lepidoptera</taxon>
        <taxon>Glossata</taxon>
        <taxon>Ditrysia</taxon>
        <taxon>Noctuoidea</taxon>
        <taxon>Noctuidae</taxon>
        <taxon>Noctuinae</taxon>
        <taxon>Hadenini</taxon>
        <taxon>Mythimna</taxon>
    </lineage>
</organism>
<gene>
    <name evidence="1" type="ORF">PYW08_011229</name>
</gene>
<comment type="caution">
    <text evidence="1">The sequence shown here is derived from an EMBL/GenBank/DDBJ whole genome shotgun (WGS) entry which is preliminary data.</text>
</comment>
<reference evidence="1" key="1">
    <citation type="submission" date="2023-03" db="EMBL/GenBank/DDBJ databases">
        <title>Chromosome-level genomes of two armyworms, Mythimna separata and Mythimna loreyi, provide insights into the biosynthesis and reception of sex pheromones.</title>
        <authorList>
            <person name="Zhao H."/>
        </authorList>
    </citation>
    <scope>NUCLEOTIDE SEQUENCE</scope>
    <source>
        <strain evidence="1">BeijingLab</strain>
    </source>
</reference>
<evidence type="ECO:0000313" key="1">
    <source>
        <dbReference type="EMBL" id="KAJ8707095.1"/>
    </source>
</evidence>
<sequence length="125" mass="14140">MAAEMAVKRPSFAEFNGGKEPQTFIFEDEQCVVFDETRNKQAPVHFLVVPKKTIPSLIETSANDELLLGHMLLVAKQIAIERGLDRTGYHVMVDEEHQTKSLKSFHVFGRALHHMLWPVGPGCRL</sequence>
<protein>
    <submittedName>
        <fullName evidence="1">Uncharacterized protein</fullName>
    </submittedName>
</protein>
<dbReference type="Proteomes" id="UP001231649">
    <property type="component" value="Chromosome 29"/>
</dbReference>
<name>A0ACC2Q6B3_9NEOP</name>
<dbReference type="EMBL" id="CM056805">
    <property type="protein sequence ID" value="KAJ8707095.1"/>
    <property type="molecule type" value="Genomic_DNA"/>
</dbReference>
<keyword evidence="2" id="KW-1185">Reference proteome</keyword>
<proteinExistence type="predicted"/>
<evidence type="ECO:0000313" key="2">
    <source>
        <dbReference type="Proteomes" id="UP001231649"/>
    </source>
</evidence>